<dbReference type="EMBL" id="FXYX01000001">
    <property type="protein sequence ID" value="SMX66673.1"/>
    <property type="molecule type" value="Genomic_DNA"/>
</dbReference>
<dbReference type="GO" id="GO:0003677">
    <property type="term" value="F:DNA binding"/>
    <property type="evidence" value="ECO:0007669"/>
    <property type="project" value="UniProtKB-KW"/>
</dbReference>
<feature type="domain" description="HTH marR-type" evidence="1">
    <location>
        <begin position="1"/>
        <end position="136"/>
    </location>
</feature>
<dbReference type="InterPro" id="IPR036388">
    <property type="entry name" value="WH-like_DNA-bd_sf"/>
</dbReference>
<reference evidence="3" key="1">
    <citation type="submission" date="2017-03" db="EMBL/GenBank/DDBJ databases">
        <authorList>
            <person name="Monnet C."/>
        </authorList>
    </citation>
    <scope>NUCLEOTIDE SEQUENCE [LARGE SCALE GENOMIC DNA]</scope>
    <source>
        <strain evidence="3">ATCC 49514</strain>
    </source>
</reference>
<dbReference type="SMART" id="SM00347">
    <property type="entry name" value="HTH_MARR"/>
    <property type="match status" value="1"/>
</dbReference>
<dbReference type="PANTHER" id="PTHR33164:SF106">
    <property type="entry name" value="TRANSCRIPTIONAL REGULATORY PROTEIN"/>
    <property type="match status" value="1"/>
</dbReference>
<dbReference type="InterPro" id="IPR000835">
    <property type="entry name" value="HTH_MarR-typ"/>
</dbReference>
<keyword evidence="3" id="KW-1185">Reference proteome</keyword>
<keyword evidence="2" id="KW-0238">DNA-binding</keyword>
<organism evidence="2 3">
    <name type="scientific">Brevibacterium iodinum ATCC 49514</name>
    <dbReference type="NCBI Taxonomy" id="1255616"/>
    <lineage>
        <taxon>Bacteria</taxon>
        <taxon>Bacillati</taxon>
        <taxon>Actinomycetota</taxon>
        <taxon>Actinomycetes</taxon>
        <taxon>Micrococcales</taxon>
        <taxon>Brevibacteriaceae</taxon>
        <taxon>Brevibacterium</taxon>
    </lineage>
</organism>
<protein>
    <submittedName>
        <fullName evidence="2">DNA-binding transcriptional regulator, MarR family</fullName>
    </submittedName>
</protein>
<proteinExistence type="predicted"/>
<evidence type="ECO:0000259" key="1">
    <source>
        <dbReference type="PROSITE" id="PS50995"/>
    </source>
</evidence>
<dbReference type="GO" id="GO:0003700">
    <property type="term" value="F:DNA-binding transcription factor activity"/>
    <property type="evidence" value="ECO:0007669"/>
    <property type="project" value="InterPro"/>
</dbReference>
<name>A0A2H1HUS0_9MICO</name>
<dbReference type="SUPFAM" id="SSF46785">
    <property type="entry name" value="Winged helix' DNA-binding domain"/>
    <property type="match status" value="1"/>
</dbReference>
<dbReference type="InterPro" id="IPR036390">
    <property type="entry name" value="WH_DNA-bd_sf"/>
</dbReference>
<dbReference type="Pfam" id="PF12802">
    <property type="entry name" value="MarR_2"/>
    <property type="match status" value="1"/>
</dbReference>
<evidence type="ECO:0000313" key="2">
    <source>
        <dbReference type="EMBL" id="SMX66673.1"/>
    </source>
</evidence>
<accession>A0A2H1HUS0</accession>
<dbReference type="Gene3D" id="1.10.10.10">
    <property type="entry name" value="Winged helix-like DNA-binding domain superfamily/Winged helix DNA-binding domain"/>
    <property type="match status" value="1"/>
</dbReference>
<sequence>MSRMTTPLRDELRRLRIELRILNDAVAAEVGLNPRDLDILDVIDREGPCTPSTLAERTGYRRATLTSVINRLHRDGWIVRRTAPDDGRSSILASTARFDEIRALYAPADDIDSAISQKYNEQQRATIAQALSLVTSHLRGLSEGTVPPEKQGP</sequence>
<dbReference type="PANTHER" id="PTHR33164">
    <property type="entry name" value="TRANSCRIPTIONAL REGULATOR, MARR FAMILY"/>
    <property type="match status" value="1"/>
</dbReference>
<dbReference type="AlphaFoldDB" id="A0A2H1HUS0"/>
<dbReference type="InterPro" id="IPR039422">
    <property type="entry name" value="MarR/SlyA-like"/>
</dbReference>
<dbReference type="GO" id="GO:0006950">
    <property type="term" value="P:response to stress"/>
    <property type="evidence" value="ECO:0007669"/>
    <property type="project" value="TreeGrafter"/>
</dbReference>
<dbReference type="PROSITE" id="PS50995">
    <property type="entry name" value="HTH_MARR_2"/>
    <property type="match status" value="1"/>
</dbReference>
<evidence type="ECO:0000313" key="3">
    <source>
        <dbReference type="Proteomes" id="UP000234382"/>
    </source>
</evidence>
<dbReference type="Proteomes" id="UP000234382">
    <property type="component" value="Unassembled WGS sequence"/>
</dbReference>
<gene>
    <name evidence="2" type="ORF">BI49514_00312</name>
</gene>